<dbReference type="EMBL" id="CP106793">
    <property type="protein sequence ID" value="UXY19623.1"/>
    <property type="molecule type" value="Genomic_DNA"/>
</dbReference>
<proteinExistence type="predicted"/>
<feature type="compositionally biased region" description="Low complexity" evidence="1">
    <location>
        <begin position="30"/>
        <end position="69"/>
    </location>
</feature>
<dbReference type="Pfam" id="PF03713">
    <property type="entry name" value="DUF305"/>
    <property type="match status" value="1"/>
</dbReference>
<dbReference type="RefSeq" id="WP_263229755.1">
    <property type="nucleotide sequence ID" value="NZ_CP106793.1"/>
</dbReference>
<feature type="chain" id="PRO_5045622365" evidence="2">
    <location>
        <begin position="29"/>
        <end position="230"/>
    </location>
</feature>
<dbReference type="PANTHER" id="PTHR36933:SF1">
    <property type="entry name" value="SLL0788 PROTEIN"/>
    <property type="match status" value="1"/>
</dbReference>
<feature type="signal peptide" evidence="2">
    <location>
        <begin position="1"/>
        <end position="28"/>
    </location>
</feature>
<evidence type="ECO:0000313" key="5">
    <source>
        <dbReference type="Proteomes" id="UP001061298"/>
    </source>
</evidence>
<evidence type="ECO:0000313" key="4">
    <source>
        <dbReference type="EMBL" id="UXY19623.1"/>
    </source>
</evidence>
<dbReference type="PROSITE" id="PS51257">
    <property type="entry name" value="PROKAR_LIPOPROTEIN"/>
    <property type="match status" value="1"/>
</dbReference>
<dbReference type="InterPro" id="IPR005183">
    <property type="entry name" value="DUF305_CopM-like"/>
</dbReference>
<sequence length="230" mass="23339">MAFRRSSIRRTVAAAAAAAAAVVLTACGGSDSSSSPSASSSASSGHSGHGMGSMSPAAPSGGASAAQGGHNAQDVAFAQDMIPHHRQAVAMAGLAPSRASSPDVKDLAARIRKAQDPEIATMSGWLKAWGEKVPEGSGSGMESMPGMDHSGSSMPGMMSDGDMKKLQSLSGVAFDKAFLQMMIGHHEGAIAMARTEGAKGAYDPAQTMAKSIVTSQSAEITEMKKMLGER</sequence>
<accession>A0ABY6DZQ2</accession>
<dbReference type="InterPro" id="IPR012347">
    <property type="entry name" value="Ferritin-like"/>
</dbReference>
<keyword evidence="5" id="KW-1185">Reference proteome</keyword>
<evidence type="ECO:0000256" key="2">
    <source>
        <dbReference type="SAM" id="SignalP"/>
    </source>
</evidence>
<evidence type="ECO:0000259" key="3">
    <source>
        <dbReference type="Pfam" id="PF03713"/>
    </source>
</evidence>
<dbReference type="Gene3D" id="1.20.1260.10">
    <property type="match status" value="1"/>
</dbReference>
<keyword evidence="2" id="KW-0732">Signal</keyword>
<dbReference type="Proteomes" id="UP001061298">
    <property type="component" value="Chromosome"/>
</dbReference>
<reference evidence="4" key="1">
    <citation type="submission" date="2022-10" db="EMBL/GenBank/DDBJ databases">
        <authorList>
            <person name="Mo P."/>
        </authorList>
    </citation>
    <scope>NUCLEOTIDE SEQUENCE</scope>
    <source>
        <strain evidence="4">HUAS 13-4</strain>
    </source>
</reference>
<gene>
    <name evidence="4" type="ORF">N8I84_13435</name>
</gene>
<organism evidence="4 5">
    <name type="scientific">Streptomyces cynarae</name>
    <dbReference type="NCBI Taxonomy" id="2981134"/>
    <lineage>
        <taxon>Bacteria</taxon>
        <taxon>Bacillati</taxon>
        <taxon>Actinomycetota</taxon>
        <taxon>Actinomycetes</taxon>
        <taxon>Kitasatosporales</taxon>
        <taxon>Streptomycetaceae</taxon>
        <taxon>Streptomyces</taxon>
    </lineage>
</organism>
<evidence type="ECO:0000256" key="1">
    <source>
        <dbReference type="SAM" id="MobiDB-lite"/>
    </source>
</evidence>
<feature type="region of interest" description="Disordered" evidence="1">
    <location>
        <begin position="30"/>
        <end position="70"/>
    </location>
</feature>
<protein>
    <submittedName>
        <fullName evidence="4">DUF305 domain-containing protein</fullName>
    </submittedName>
</protein>
<dbReference type="PANTHER" id="PTHR36933">
    <property type="entry name" value="SLL0788 PROTEIN"/>
    <property type="match status" value="1"/>
</dbReference>
<feature type="domain" description="DUF305" evidence="3">
    <location>
        <begin position="74"/>
        <end position="227"/>
    </location>
</feature>
<name>A0ABY6DZQ2_9ACTN</name>